<reference evidence="1 2" key="1">
    <citation type="submission" date="2017-05" db="EMBL/GenBank/DDBJ databases">
        <title>Functional genome analysis of Paenibacillus pasadenensis strain R16: insights on endophytic life style and antifungal activity.</title>
        <authorList>
            <person name="Passera A."/>
            <person name="Marcolungo L."/>
            <person name="Casati P."/>
            <person name="Brasca M."/>
            <person name="Quaglino F."/>
            <person name="Delledonne M."/>
        </authorList>
    </citation>
    <scope>NUCLEOTIDE SEQUENCE [LARGE SCALE GENOMIC DNA]</scope>
    <source>
        <strain evidence="1 2">R16</strain>
    </source>
</reference>
<accession>A0A2N5N4J3</accession>
<dbReference type="Gene3D" id="3.40.50.450">
    <property type="match status" value="1"/>
</dbReference>
<comment type="caution">
    <text evidence="1">The sequence shown here is derived from an EMBL/GenBank/DDBJ whole genome shotgun (WGS) entry which is preliminary data.</text>
</comment>
<protein>
    <submittedName>
        <fullName evidence="1">Nucleoside 2-deoxyribosyltransferase</fullName>
    </submittedName>
</protein>
<keyword evidence="2" id="KW-1185">Reference proteome</keyword>
<dbReference type="PANTHER" id="PTHR15364:SF0">
    <property type="entry name" value="2'-DEOXYNUCLEOSIDE 5'-PHOSPHATE N-HYDROLASE 1"/>
    <property type="match status" value="1"/>
</dbReference>
<evidence type="ECO:0000313" key="1">
    <source>
        <dbReference type="EMBL" id="PLT45232.1"/>
    </source>
</evidence>
<name>A0A2N5N4J3_9BACL</name>
<dbReference type="PANTHER" id="PTHR15364">
    <property type="entry name" value="2'-DEOXYNUCLEOSIDE 5'-PHOSPHATE N-HYDROLASE 1"/>
    <property type="match status" value="1"/>
</dbReference>
<evidence type="ECO:0000313" key="2">
    <source>
        <dbReference type="Proteomes" id="UP000234789"/>
    </source>
</evidence>
<dbReference type="AlphaFoldDB" id="A0A2N5N4J3"/>
<dbReference type="GO" id="GO:0016740">
    <property type="term" value="F:transferase activity"/>
    <property type="evidence" value="ECO:0007669"/>
    <property type="project" value="UniProtKB-KW"/>
</dbReference>
<keyword evidence="1" id="KW-0808">Transferase</keyword>
<sequence>MTFSATPASIPSVYLAGFEVFRPDAADTGRAMKALCAEYGFRGIFPLDKDIRPLPDRLDTARAIFEGNVRLVRQADFVIANLNAFRGAEPDAGTVFECGLAYALGKPLYAHLADARDQAERLAAEIDPATGLHRDGMNVENFGLPVNLMLAIPATVVEGGLEDALRRASADLAAGVLSFG</sequence>
<dbReference type="Pfam" id="PF05014">
    <property type="entry name" value="Nuc_deoxyrib_tr"/>
    <property type="match status" value="1"/>
</dbReference>
<dbReference type="GO" id="GO:0009159">
    <property type="term" value="P:deoxyribonucleoside monophosphate catabolic process"/>
    <property type="evidence" value="ECO:0007669"/>
    <property type="project" value="TreeGrafter"/>
</dbReference>
<dbReference type="Proteomes" id="UP000234789">
    <property type="component" value="Unassembled WGS sequence"/>
</dbReference>
<dbReference type="RefSeq" id="WP_219623326.1">
    <property type="nucleotide sequence ID" value="NZ_NFEZ01000004.1"/>
</dbReference>
<dbReference type="EMBL" id="NFEZ01000004">
    <property type="protein sequence ID" value="PLT45232.1"/>
    <property type="molecule type" value="Genomic_DNA"/>
</dbReference>
<dbReference type="InterPro" id="IPR007710">
    <property type="entry name" value="Nucleoside_deoxyribTrfase"/>
</dbReference>
<organism evidence="1 2">
    <name type="scientific">Paenibacillus pasadenensis</name>
    <dbReference type="NCBI Taxonomy" id="217090"/>
    <lineage>
        <taxon>Bacteria</taxon>
        <taxon>Bacillati</taxon>
        <taxon>Bacillota</taxon>
        <taxon>Bacilli</taxon>
        <taxon>Bacillales</taxon>
        <taxon>Paenibacillaceae</taxon>
        <taxon>Paenibacillus</taxon>
    </lineage>
</organism>
<dbReference type="SUPFAM" id="SSF52309">
    <property type="entry name" value="N-(deoxy)ribosyltransferase-like"/>
    <property type="match status" value="1"/>
</dbReference>
<proteinExistence type="predicted"/>
<gene>
    <name evidence="1" type="ORF">B8V81_3663</name>
</gene>
<dbReference type="GO" id="GO:0070694">
    <property type="term" value="F:5-hydroxymethyl-dUMP N-hydrolase activity"/>
    <property type="evidence" value="ECO:0007669"/>
    <property type="project" value="TreeGrafter"/>
</dbReference>
<dbReference type="InterPro" id="IPR051239">
    <property type="entry name" value="2'-dNMP_N-hydrolase"/>
</dbReference>